<name>A0AAN9IAU6_CLITE</name>
<dbReference type="AlphaFoldDB" id="A0AAN9IAU6"/>
<accession>A0AAN9IAU6</accession>
<proteinExistence type="predicted"/>
<comment type="caution">
    <text evidence="1">The sequence shown here is derived from an EMBL/GenBank/DDBJ whole genome shotgun (WGS) entry which is preliminary data.</text>
</comment>
<dbReference type="Proteomes" id="UP001359559">
    <property type="component" value="Unassembled WGS sequence"/>
</dbReference>
<evidence type="ECO:0000313" key="1">
    <source>
        <dbReference type="EMBL" id="KAK7271329.1"/>
    </source>
</evidence>
<protein>
    <submittedName>
        <fullName evidence="1">Uncharacterized protein</fullName>
    </submittedName>
</protein>
<reference evidence="1 2" key="1">
    <citation type="submission" date="2024-01" db="EMBL/GenBank/DDBJ databases">
        <title>The genomes of 5 underutilized Papilionoideae crops provide insights into root nodulation and disease resistance.</title>
        <authorList>
            <person name="Yuan L."/>
        </authorList>
    </citation>
    <scope>NUCLEOTIDE SEQUENCE [LARGE SCALE GENOMIC DNA]</scope>
    <source>
        <strain evidence="1">LY-2023</strain>
        <tissue evidence="1">Leaf</tissue>
    </source>
</reference>
<gene>
    <name evidence="1" type="ORF">RJT34_27127</name>
</gene>
<evidence type="ECO:0000313" key="2">
    <source>
        <dbReference type="Proteomes" id="UP001359559"/>
    </source>
</evidence>
<keyword evidence="2" id="KW-1185">Reference proteome</keyword>
<sequence length="71" mass="8299">MLSGTDFYILLYYYFFDESMLAWLNFCCTQNCFDTSSKLSHSYLKLKTIINQGDILKLDRSLQKAPSLENP</sequence>
<dbReference type="EMBL" id="JAYKXN010000007">
    <property type="protein sequence ID" value="KAK7271329.1"/>
    <property type="molecule type" value="Genomic_DNA"/>
</dbReference>
<organism evidence="1 2">
    <name type="scientific">Clitoria ternatea</name>
    <name type="common">Butterfly pea</name>
    <dbReference type="NCBI Taxonomy" id="43366"/>
    <lineage>
        <taxon>Eukaryota</taxon>
        <taxon>Viridiplantae</taxon>
        <taxon>Streptophyta</taxon>
        <taxon>Embryophyta</taxon>
        <taxon>Tracheophyta</taxon>
        <taxon>Spermatophyta</taxon>
        <taxon>Magnoliopsida</taxon>
        <taxon>eudicotyledons</taxon>
        <taxon>Gunneridae</taxon>
        <taxon>Pentapetalae</taxon>
        <taxon>rosids</taxon>
        <taxon>fabids</taxon>
        <taxon>Fabales</taxon>
        <taxon>Fabaceae</taxon>
        <taxon>Papilionoideae</taxon>
        <taxon>50 kb inversion clade</taxon>
        <taxon>NPAAA clade</taxon>
        <taxon>indigoferoid/millettioid clade</taxon>
        <taxon>Phaseoleae</taxon>
        <taxon>Clitoria</taxon>
    </lineage>
</organism>